<feature type="non-terminal residue" evidence="2">
    <location>
        <position position="328"/>
    </location>
</feature>
<sequence length="328" mass="37209">MAALLYKHSHTLKARGSSHRVLERQLSLSKRFEFEGYLRKNDVDIAFLQETFLQPQTQYRLNNYKIYRNDCPNNKGGGIVIVIKSSLAHSQTPPTTNTVIEHTSIILNMENSQIRIISAYKPPRVQTSQQDYYSLLDNSLPTLLAGDLNSKHVSLGCRKSNAEGQAQIQDHFPHNAKDLNILTKTLTKTITAAVSKATTLKTNKNQNPFSLPPEIKSRNKLKRRAKQFADSVLNKQANKISKLIKIQINSLKNEKWSEFLENIPTGDADAWKVSKALRGTTKTFFPPIHGESGLVYTDEEKAEAFADFLEHQFSPNMSQTYDLDFEEE</sequence>
<reference evidence="2 3" key="1">
    <citation type="journal article" date="2013" name="Genome Biol.">
        <title>Draft genome of the mountain pine beetle, Dendroctonus ponderosae Hopkins, a major forest pest.</title>
        <authorList>
            <person name="Keeling C.I."/>
            <person name="Yuen M.M."/>
            <person name="Liao N.Y."/>
            <person name="Docking T.R."/>
            <person name="Chan S.K."/>
            <person name="Taylor G.A."/>
            <person name="Palmquist D.L."/>
            <person name="Jackman S.D."/>
            <person name="Nguyen A."/>
            <person name="Li M."/>
            <person name="Henderson H."/>
            <person name="Janes J.K."/>
            <person name="Zhao Y."/>
            <person name="Pandoh P."/>
            <person name="Moore R."/>
            <person name="Sperling F.A."/>
            <person name="Huber D.P."/>
            <person name="Birol I."/>
            <person name="Jones S.J."/>
            <person name="Bohlmann J."/>
        </authorList>
    </citation>
    <scope>NUCLEOTIDE SEQUENCE</scope>
</reference>
<dbReference type="SUPFAM" id="SSF56219">
    <property type="entry name" value="DNase I-like"/>
    <property type="match status" value="1"/>
</dbReference>
<dbReference type="PANTHER" id="PTHR33273">
    <property type="entry name" value="DOMAIN-CONTAINING PROTEIN, PUTATIVE-RELATED"/>
    <property type="match status" value="1"/>
</dbReference>
<organism evidence="2 3">
    <name type="scientific">Dendroctonus ponderosae</name>
    <name type="common">Mountain pine beetle</name>
    <dbReference type="NCBI Taxonomy" id="77166"/>
    <lineage>
        <taxon>Eukaryota</taxon>
        <taxon>Metazoa</taxon>
        <taxon>Ecdysozoa</taxon>
        <taxon>Arthropoda</taxon>
        <taxon>Hexapoda</taxon>
        <taxon>Insecta</taxon>
        <taxon>Pterygota</taxon>
        <taxon>Neoptera</taxon>
        <taxon>Endopterygota</taxon>
        <taxon>Coleoptera</taxon>
        <taxon>Polyphaga</taxon>
        <taxon>Cucujiformia</taxon>
        <taxon>Curculionidae</taxon>
        <taxon>Scolytinae</taxon>
        <taxon>Dendroctonus</taxon>
    </lineage>
</organism>
<evidence type="ECO:0000259" key="1">
    <source>
        <dbReference type="Pfam" id="PF03372"/>
    </source>
</evidence>
<dbReference type="AlphaFoldDB" id="U4UA80"/>
<dbReference type="InterPro" id="IPR005135">
    <property type="entry name" value="Endo/exonuclease/phosphatase"/>
</dbReference>
<dbReference type="GO" id="GO:0003824">
    <property type="term" value="F:catalytic activity"/>
    <property type="evidence" value="ECO:0007669"/>
    <property type="project" value="InterPro"/>
</dbReference>
<accession>U4UA80</accession>
<dbReference type="Proteomes" id="UP000030742">
    <property type="component" value="Unassembled WGS sequence"/>
</dbReference>
<evidence type="ECO:0000313" key="3">
    <source>
        <dbReference type="Proteomes" id="UP000030742"/>
    </source>
</evidence>
<dbReference type="Gene3D" id="3.60.10.10">
    <property type="entry name" value="Endonuclease/exonuclease/phosphatase"/>
    <property type="match status" value="1"/>
</dbReference>
<feature type="domain" description="Endonuclease/exonuclease/phosphatase" evidence="1">
    <location>
        <begin position="37"/>
        <end position="164"/>
    </location>
</feature>
<protein>
    <recommendedName>
        <fullName evidence="1">Endonuclease/exonuclease/phosphatase domain-containing protein</fullName>
    </recommendedName>
</protein>
<name>U4UA80_DENPD</name>
<gene>
    <name evidence="2" type="ORF">D910_04893</name>
</gene>
<evidence type="ECO:0000313" key="2">
    <source>
        <dbReference type="EMBL" id="ERL87501.1"/>
    </source>
</evidence>
<dbReference type="STRING" id="77166.U4UA80"/>
<dbReference type="Pfam" id="PF03372">
    <property type="entry name" value="Exo_endo_phos"/>
    <property type="match status" value="1"/>
</dbReference>
<dbReference type="PANTHER" id="PTHR33273:SF4">
    <property type="entry name" value="ENDONUCLEASE_EXONUCLEASE_PHOSPHATASE DOMAIN-CONTAINING PROTEIN"/>
    <property type="match status" value="1"/>
</dbReference>
<proteinExistence type="predicted"/>
<dbReference type="InterPro" id="IPR036691">
    <property type="entry name" value="Endo/exonu/phosph_ase_sf"/>
</dbReference>
<dbReference type="EMBL" id="KB631964">
    <property type="protein sequence ID" value="ERL87501.1"/>
    <property type="molecule type" value="Genomic_DNA"/>
</dbReference>